<dbReference type="EMBL" id="MK071986">
    <property type="protein sequence ID" value="AYV76563.1"/>
    <property type="molecule type" value="Genomic_DNA"/>
</dbReference>
<dbReference type="InterPro" id="IPR036770">
    <property type="entry name" value="Ankyrin_rpt-contain_sf"/>
</dbReference>
<reference evidence="3" key="1">
    <citation type="submission" date="2018-10" db="EMBL/GenBank/DDBJ databases">
        <title>Hidden diversity of soil giant viruses.</title>
        <authorList>
            <person name="Schulz F."/>
            <person name="Alteio L."/>
            <person name="Goudeau D."/>
            <person name="Ryan E.M."/>
            <person name="Malmstrom R.R."/>
            <person name="Blanchard J."/>
            <person name="Woyke T."/>
        </authorList>
    </citation>
    <scope>NUCLEOTIDE SEQUENCE</scope>
    <source>
        <strain evidence="3">TEV1</strain>
    </source>
</reference>
<dbReference type="SMART" id="SM00248">
    <property type="entry name" value="ANK"/>
    <property type="match status" value="2"/>
</dbReference>
<dbReference type="PANTHER" id="PTHR24188:SF29">
    <property type="entry name" value="GH09064P"/>
    <property type="match status" value="1"/>
</dbReference>
<name>A0A3G4ZSI6_9VIRU</name>
<proteinExistence type="predicted"/>
<protein>
    <submittedName>
        <fullName evidence="3">Uncharacterized protein</fullName>
    </submittedName>
</protein>
<dbReference type="SUPFAM" id="SSF48403">
    <property type="entry name" value="Ankyrin repeat"/>
    <property type="match status" value="1"/>
</dbReference>
<sequence length="183" mass="21310">MNEKDNDGNTPFMWACYNGRKEIAGLLIKTNGFSSLNEKDNSGNTPFLWACCCNGHKEIVELLLMCYDIIVPDVIETKNDKIKELIERYKKNPETVRSNLILKGNIDLYRHIVFLCDEYYKLNEKTENENGLRFLKMALRLPLELQMTLIYRLSGSSRTVITSKQFNENIIEYVKVCLLKIEK</sequence>
<dbReference type="Gene3D" id="1.25.40.20">
    <property type="entry name" value="Ankyrin repeat-containing domain"/>
    <property type="match status" value="1"/>
</dbReference>
<dbReference type="InterPro" id="IPR002110">
    <property type="entry name" value="Ankyrin_rpt"/>
</dbReference>
<evidence type="ECO:0000256" key="1">
    <source>
        <dbReference type="ARBA" id="ARBA00022737"/>
    </source>
</evidence>
<gene>
    <name evidence="3" type="ORF">Terrestrivirus8_56</name>
</gene>
<accession>A0A3G4ZSI6</accession>
<keyword evidence="1" id="KW-0677">Repeat</keyword>
<organism evidence="3">
    <name type="scientific">Terrestrivirus sp</name>
    <dbReference type="NCBI Taxonomy" id="2487775"/>
    <lineage>
        <taxon>Viruses</taxon>
        <taxon>Varidnaviria</taxon>
        <taxon>Bamfordvirae</taxon>
        <taxon>Nucleocytoviricota</taxon>
        <taxon>Megaviricetes</taxon>
        <taxon>Imitervirales</taxon>
        <taxon>Mimiviridae</taxon>
        <taxon>Klosneuvirinae</taxon>
    </lineage>
</organism>
<dbReference type="PANTHER" id="PTHR24188">
    <property type="entry name" value="ANKYRIN REPEAT PROTEIN"/>
    <property type="match status" value="1"/>
</dbReference>
<evidence type="ECO:0000256" key="2">
    <source>
        <dbReference type="ARBA" id="ARBA00023043"/>
    </source>
</evidence>
<evidence type="ECO:0000313" key="3">
    <source>
        <dbReference type="EMBL" id="AYV76563.1"/>
    </source>
</evidence>
<dbReference type="Pfam" id="PF12796">
    <property type="entry name" value="Ank_2"/>
    <property type="match status" value="1"/>
</dbReference>
<keyword evidence="2" id="KW-0040">ANK repeat</keyword>